<feature type="compositionally biased region" description="Gly residues" evidence="3">
    <location>
        <begin position="1"/>
        <end position="15"/>
    </location>
</feature>
<feature type="region of interest" description="Disordered" evidence="3">
    <location>
        <begin position="1"/>
        <end position="26"/>
    </location>
</feature>
<dbReference type="PROSITE" id="PS51173">
    <property type="entry name" value="CBM2"/>
    <property type="match status" value="1"/>
</dbReference>
<keyword evidence="2" id="KW-0624">Polysaccharide degradation</keyword>
<dbReference type="Gene3D" id="2.60.40.290">
    <property type="match status" value="1"/>
</dbReference>
<proteinExistence type="predicted"/>
<feature type="domain" description="CBM2" evidence="4">
    <location>
        <begin position="20"/>
        <end position="128"/>
    </location>
</feature>
<sequence>PTAGTGTDGGPGPGDTPGPATSAPPTCQIHYDLADQWADGFQAHVTVTTTRALATWRAAWTFRDGQHITQMWDATLAQDGSRVTATAADYNRAVPAGGTLSFGFIASWHDSNPAPDDFTLNGHSCATV</sequence>
<keyword evidence="1" id="KW-0732">Signal</keyword>
<evidence type="ECO:0000256" key="2">
    <source>
        <dbReference type="ARBA" id="ARBA00023326"/>
    </source>
</evidence>
<evidence type="ECO:0000313" key="6">
    <source>
        <dbReference type="Proteomes" id="UP001458415"/>
    </source>
</evidence>
<dbReference type="InterPro" id="IPR001919">
    <property type="entry name" value="CBD2"/>
</dbReference>
<organism evidence="5 6">
    <name type="scientific">Streptomyces carpinensis</name>
    <dbReference type="NCBI Taxonomy" id="66369"/>
    <lineage>
        <taxon>Bacteria</taxon>
        <taxon>Bacillati</taxon>
        <taxon>Actinomycetota</taxon>
        <taxon>Actinomycetes</taxon>
        <taxon>Kitasatosporales</taxon>
        <taxon>Streptomycetaceae</taxon>
        <taxon>Streptomyces</taxon>
    </lineage>
</organism>
<accession>A0ABV1WIM2</accession>
<gene>
    <name evidence="5" type="ORF">ABT317_43260</name>
</gene>
<feature type="non-terminal residue" evidence="5">
    <location>
        <position position="1"/>
    </location>
</feature>
<dbReference type="Proteomes" id="UP001458415">
    <property type="component" value="Unassembled WGS sequence"/>
</dbReference>
<dbReference type="SUPFAM" id="SSF49384">
    <property type="entry name" value="Carbohydrate-binding domain"/>
    <property type="match status" value="1"/>
</dbReference>
<protein>
    <submittedName>
        <fullName evidence="5">Cellulose binding domain-containing protein</fullName>
    </submittedName>
</protein>
<keyword evidence="2" id="KW-0119">Carbohydrate metabolism</keyword>
<keyword evidence="6" id="KW-1185">Reference proteome</keyword>
<comment type="caution">
    <text evidence="5">The sequence shown here is derived from an EMBL/GenBank/DDBJ whole genome shotgun (WGS) entry which is preliminary data.</text>
</comment>
<evidence type="ECO:0000313" key="5">
    <source>
        <dbReference type="EMBL" id="MER6983596.1"/>
    </source>
</evidence>
<dbReference type="InterPro" id="IPR008965">
    <property type="entry name" value="CBM2/CBM3_carb-bd_dom_sf"/>
</dbReference>
<evidence type="ECO:0000259" key="4">
    <source>
        <dbReference type="PROSITE" id="PS51173"/>
    </source>
</evidence>
<evidence type="ECO:0000256" key="1">
    <source>
        <dbReference type="ARBA" id="ARBA00022729"/>
    </source>
</evidence>
<name>A0ABV1WIM2_9ACTN</name>
<dbReference type="Pfam" id="PF00553">
    <property type="entry name" value="CBM_2"/>
    <property type="match status" value="1"/>
</dbReference>
<dbReference type="EMBL" id="JBEPCU010001434">
    <property type="protein sequence ID" value="MER6983596.1"/>
    <property type="molecule type" value="Genomic_DNA"/>
</dbReference>
<reference evidence="5 6" key="1">
    <citation type="submission" date="2024-06" db="EMBL/GenBank/DDBJ databases">
        <title>The Natural Products Discovery Center: Release of the First 8490 Sequenced Strains for Exploring Actinobacteria Biosynthetic Diversity.</title>
        <authorList>
            <person name="Kalkreuter E."/>
            <person name="Kautsar S.A."/>
            <person name="Yang D."/>
            <person name="Bader C.D."/>
            <person name="Teijaro C.N."/>
            <person name="Fluegel L."/>
            <person name="Davis C.M."/>
            <person name="Simpson J.R."/>
            <person name="Lauterbach L."/>
            <person name="Steele A.D."/>
            <person name="Gui C."/>
            <person name="Meng S."/>
            <person name="Li G."/>
            <person name="Viehrig K."/>
            <person name="Ye F."/>
            <person name="Su P."/>
            <person name="Kiefer A.F."/>
            <person name="Nichols A."/>
            <person name="Cepeda A.J."/>
            <person name="Yan W."/>
            <person name="Fan B."/>
            <person name="Jiang Y."/>
            <person name="Adhikari A."/>
            <person name="Zheng C.-J."/>
            <person name="Schuster L."/>
            <person name="Cowan T.M."/>
            <person name="Smanski M.J."/>
            <person name="Chevrette M.G."/>
            <person name="De Carvalho L.P.S."/>
            <person name="Shen B."/>
        </authorList>
    </citation>
    <scope>NUCLEOTIDE SEQUENCE [LARGE SCALE GENOMIC DNA]</scope>
    <source>
        <strain evidence="5 6">NPDC000634</strain>
    </source>
</reference>
<evidence type="ECO:0000256" key="3">
    <source>
        <dbReference type="SAM" id="MobiDB-lite"/>
    </source>
</evidence>
<dbReference type="SMART" id="SM00637">
    <property type="entry name" value="CBD_II"/>
    <property type="match status" value="1"/>
</dbReference>
<feature type="compositionally biased region" description="Low complexity" evidence="3">
    <location>
        <begin position="17"/>
        <end position="26"/>
    </location>
</feature>
<dbReference type="InterPro" id="IPR012291">
    <property type="entry name" value="CBM2_carb-bd_dom_sf"/>
</dbReference>